<evidence type="ECO:0000313" key="6">
    <source>
        <dbReference type="EMBL" id="KAL3869064.1"/>
    </source>
</evidence>
<dbReference type="InterPro" id="IPR039730">
    <property type="entry name" value="Jlp2/Ccd25"/>
</dbReference>
<evidence type="ECO:0000256" key="1">
    <source>
        <dbReference type="ARBA" id="ARBA00008998"/>
    </source>
</evidence>
<evidence type="ECO:0000313" key="7">
    <source>
        <dbReference type="Proteomes" id="UP001634394"/>
    </source>
</evidence>
<dbReference type="AlphaFoldDB" id="A0ABD3W5A9"/>
<name>A0ABD3W5A9_SINWO</name>
<evidence type="ECO:0000256" key="4">
    <source>
        <dbReference type="SAM" id="MobiDB-lite"/>
    </source>
</evidence>
<dbReference type="Pfam" id="PF05670">
    <property type="entry name" value="NFACT-R_1"/>
    <property type="match status" value="1"/>
</dbReference>
<accession>A0ABD3W5A9</accession>
<sequence>MLSQWRLDSIHFFARRHPKYLILAYRLIAATNGWLLGKLRHEITWNWTVNYGGGIGRNLPIDLMNDVLNRLFKDQLQGAKVVSPPYTMYMGADKHENEDLIKWGFPEDVWFHVDKLSSAHVYLRLHPGETLDDVPQAVIDDCAQLVKANSIQGTKMNNIDVVYTMWGNLKKTAGMDVGQVGFYRDKEVRKVKVEKRINEIVNRLNKTKDEQHPDLRALREERDRQEREDQKKKLQELKKKEKEESDKKQKESELKIREMIQMISCKRI</sequence>
<protein>
    <recommendedName>
        <fullName evidence="2">Coiled-coil domain-containing protein 25</fullName>
    </recommendedName>
</protein>
<feature type="domain" description="NFACT RNA-binding" evidence="5">
    <location>
        <begin position="85"/>
        <end position="183"/>
    </location>
</feature>
<dbReference type="Proteomes" id="UP001634394">
    <property type="component" value="Unassembled WGS sequence"/>
</dbReference>
<evidence type="ECO:0000256" key="3">
    <source>
        <dbReference type="ARBA" id="ARBA00024214"/>
    </source>
</evidence>
<comment type="caution">
    <text evidence="6">The sequence shown here is derived from an EMBL/GenBank/DDBJ whole genome shotgun (WGS) entry which is preliminary data.</text>
</comment>
<dbReference type="PANTHER" id="PTHR13049">
    <property type="entry name" value="DUF814-RELATED"/>
    <property type="match status" value="1"/>
</dbReference>
<reference evidence="6 7" key="1">
    <citation type="submission" date="2024-11" db="EMBL/GenBank/DDBJ databases">
        <title>Chromosome-level genome assembly of the freshwater bivalve Anodonta woodiana.</title>
        <authorList>
            <person name="Chen X."/>
        </authorList>
    </citation>
    <scope>NUCLEOTIDE SEQUENCE [LARGE SCALE GENOMIC DNA]</scope>
    <source>
        <strain evidence="6">MN2024</strain>
        <tissue evidence="6">Gills</tissue>
    </source>
</reference>
<dbReference type="EMBL" id="JBJQND010000008">
    <property type="protein sequence ID" value="KAL3869064.1"/>
    <property type="molecule type" value="Genomic_DNA"/>
</dbReference>
<proteinExistence type="inferred from homology"/>
<evidence type="ECO:0000259" key="5">
    <source>
        <dbReference type="Pfam" id="PF05670"/>
    </source>
</evidence>
<gene>
    <name evidence="6" type="ORF">ACJMK2_041791</name>
</gene>
<dbReference type="PANTHER" id="PTHR13049:SF2">
    <property type="entry name" value="COILED-COIL DOMAIN-CONTAINING PROTEIN 25"/>
    <property type="match status" value="1"/>
</dbReference>
<dbReference type="InterPro" id="IPR008532">
    <property type="entry name" value="NFACT_RNA-bd"/>
</dbReference>
<feature type="region of interest" description="Disordered" evidence="4">
    <location>
        <begin position="211"/>
        <end position="255"/>
    </location>
</feature>
<organism evidence="6 7">
    <name type="scientific">Sinanodonta woodiana</name>
    <name type="common">Chinese pond mussel</name>
    <name type="synonym">Anodonta woodiana</name>
    <dbReference type="NCBI Taxonomy" id="1069815"/>
    <lineage>
        <taxon>Eukaryota</taxon>
        <taxon>Metazoa</taxon>
        <taxon>Spiralia</taxon>
        <taxon>Lophotrochozoa</taxon>
        <taxon>Mollusca</taxon>
        <taxon>Bivalvia</taxon>
        <taxon>Autobranchia</taxon>
        <taxon>Heteroconchia</taxon>
        <taxon>Palaeoheterodonta</taxon>
        <taxon>Unionida</taxon>
        <taxon>Unionoidea</taxon>
        <taxon>Unionidae</taxon>
        <taxon>Unioninae</taxon>
        <taxon>Sinanodonta</taxon>
    </lineage>
</organism>
<comment type="similarity">
    <text evidence="1">Belongs to the CCDC25 family.</text>
</comment>
<keyword evidence="7" id="KW-1185">Reference proteome</keyword>
<comment type="subunit">
    <text evidence="3">Interacts (via cytoplasmic region) with ILK.</text>
</comment>
<evidence type="ECO:0000256" key="2">
    <source>
        <dbReference type="ARBA" id="ARBA00016700"/>
    </source>
</evidence>